<comment type="caution">
    <text evidence="1">The sequence shown here is derived from an EMBL/GenBank/DDBJ whole genome shotgun (WGS) entry which is preliminary data.</text>
</comment>
<dbReference type="PATRIC" id="fig|1217709.3.peg.1484"/>
<dbReference type="Pfam" id="PF20295">
    <property type="entry name" value="MC8"/>
    <property type="match status" value="1"/>
</dbReference>
<dbReference type="InterPro" id="IPR046895">
    <property type="entry name" value="ABC-3C_MC8"/>
</dbReference>
<name>N9M824_9GAMM</name>
<dbReference type="Proteomes" id="UP000023774">
    <property type="component" value="Unassembled WGS sequence"/>
</dbReference>
<gene>
    <name evidence="1" type="ORF">F906_01539</name>
</gene>
<proteinExistence type="predicted"/>
<evidence type="ECO:0000313" key="1">
    <source>
        <dbReference type="EMBL" id="ENW86484.1"/>
    </source>
</evidence>
<organism evidence="1 2">
    <name type="scientific">Acinetobacter pseudolwoffii</name>
    <dbReference type="NCBI Taxonomy" id="2053287"/>
    <lineage>
        <taxon>Bacteria</taxon>
        <taxon>Pseudomonadati</taxon>
        <taxon>Pseudomonadota</taxon>
        <taxon>Gammaproteobacteria</taxon>
        <taxon>Moraxellales</taxon>
        <taxon>Moraxellaceae</taxon>
        <taxon>Acinetobacter</taxon>
    </lineage>
</organism>
<reference evidence="1 2" key="1">
    <citation type="submission" date="2013-02" db="EMBL/GenBank/DDBJ databases">
        <title>The Genome Sequence of Acinetobacter sp. NIPH 713.</title>
        <authorList>
            <consortium name="The Broad Institute Genome Sequencing Platform"/>
            <consortium name="The Broad Institute Genome Sequencing Center for Infectious Disease"/>
            <person name="Cerqueira G."/>
            <person name="Feldgarden M."/>
            <person name="Courvalin P."/>
            <person name="Perichon B."/>
            <person name="Grillot-Courvalin C."/>
            <person name="Clermont D."/>
            <person name="Rocha E."/>
            <person name="Yoon E.-J."/>
            <person name="Nemec A."/>
            <person name="Walker B."/>
            <person name="Young S.K."/>
            <person name="Zeng Q."/>
            <person name="Gargeya S."/>
            <person name="Fitzgerald M."/>
            <person name="Haas B."/>
            <person name="Abouelleil A."/>
            <person name="Alvarado L."/>
            <person name="Arachchi H.M."/>
            <person name="Berlin A.M."/>
            <person name="Chapman S.B."/>
            <person name="Dewar J."/>
            <person name="Goldberg J."/>
            <person name="Griggs A."/>
            <person name="Gujja S."/>
            <person name="Hansen M."/>
            <person name="Howarth C."/>
            <person name="Imamovic A."/>
            <person name="Larimer J."/>
            <person name="McCowan C."/>
            <person name="Murphy C."/>
            <person name="Neiman D."/>
            <person name="Pearson M."/>
            <person name="Priest M."/>
            <person name="Roberts A."/>
            <person name="Saif S."/>
            <person name="Shea T."/>
            <person name="Sisk P."/>
            <person name="Sykes S."/>
            <person name="Wortman J."/>
            <person name="Nusbaum C."/>
            <person name="Birren B."/>
        </authorList>
    </citation>
    <scope>NUCLEOTIDE SEQUENCE [LARGE SCALE GENOMIC DNA]</scope>
    <source>
        <strain evidence="1 2">NIPH 713</strain>
    </source>
</reference>
<dbReference type="OrthoDB" id="7066945at2"/>
<dbReference type="AlphaFoldDB" id="N9M824"/>
<dbReference type="EMBL" id="APRJ01000011">
    <property type="protein sequence ID" value="ENW86484.1"/>
    <property type="molecule type" value="Genomic_DNA"/>
</dbReference>
<dbReference type="HOGENOM" id="CLU_2617104_0_0_6"/>
<protein>
    <submittedName>
        <fullName evidence="1">Uncharacterized protein</fullName>
    </submittedName>
</protein>
<keyword evidence="2" id="KW-1185">Reference proteome</keyword>
<accession>N9M824</accession>
<sequence length="78" mass="8931">MIVPTKHSHPDQTALYASTLILRHLLSQRIMRFEDVKKIVYEQIVGGEFVLMPALSILFVLGTIEYHIKTDSIEYLAS</sequence>
<evidence type="ECO:0000313" key="2">
    <source>
        <dbReference type="Proteomes" id="UP000023774"/>
    </source>
</evidence>